<dbReference type="InterPro" id="IPR003718">
    <property type="entry name" value="OsmC/Ohr_fam"/>
</dbReference>
<name>A0A495VWG6_9PSEU</name>
<evidence type="ECO:0000313" key="1">
    <source>
        <dbReference type="EMBL" id="RKT52903.1"/>
    </source>
</evidence>
<organism evidence="1 2">
    <name type="scientific">Saccharothrix australiensis</name>
    <dbReference type="NCBI Taxonomy" id="2072"/>
    <lineage>
        <taxon>Bacteria</taxon>
        <taxon>Bacillati</taxon>
        <taxon>Actinomycetota</taxon>
        <taxon>Actinomycetes</taxon>
        <taxon>Pseudonocardiales</taxon>
        <taxon>Pseudonocardiaceae</taxon>
        <taxon>Saccharothrix</taxon>
    </lineage>
</organism>
<comment type="caution">
    <text evidence="1">The sequence shown here is derived from an EMBL/GenBank/DDBJ whole genome shotgun (WGS) entry which is preliminary data.</text>
</comment>
<dbReference type="InterPro" id="IPR015946">
    <property type="entry name" value="KH_dom-like_a/b"/>
</dbReference>
<evidence type="ECO:0000313" key="2">
    <source>
        <dbReference type="Proteomes" id="UP000282084"/>
    </source>
</evidence>
<sequence length="150" mass="15618">MVWAKSPGSPAVASTNVDPVSNVEVRQVGKHEFVATNDRGASVRVGRKGAEGAFTPVELLLAAAAGCAAVTAETLITRRVGDGLVARADDVRPEGAHQLDAVPVALEYDVSSLSPEDRAALDAAVRRAIEQLCTVTRTLKKAPPTPLTLP</sequence>
<dbReference type="EMBL" id="RBXO01000001">
    <property type="protein sequence ID" value="RKT52903.1"/>
    <property type="molecule type" value="Genomic_DNA"/>
</dbReference>
<keyword evidence="2" id="KW-1185">Reference proteome</keyword>
<dbReference type="SUPFAM" id="SSF82784">
    <property type="entry name" value="OsmC-like"/>
    <property type="match status" value="1"/>
</dbReference>
<dbReference type="AlphaFoldDB" id="A0A495VWG6"/>
<dbReference type="Proteomes" id="UP000282084">
    <property type="component" value="Unassembled WGS sequence"/>
</dbReference>
<gene>
    <name evidence="1" type="ORF">C8E97_1443</name>
</gene>
<accession>A0A495VWG6</accession>
<dbReference type="InterPro" id="IPR036102">
    <property type="entry name" value="OsmC/Ohrsf"/>
</dbReference>
<dbReference type="Pfam" id="PF02566">
    <property type="entry name" value="OsmC"/>
    <property type="match status" value="1"/>
</dbReference>
<protein>
    <submittedName>
        <fullName evidence="1">Putative OsmC-like protein</fullName>
    </submittedName>
</protein>
<reference evidence="1 2" key="1">
    <citation type="submission" date="2018-10" db="EMBL/GenBank/DDBJ databases">
        <title>Sequencing the genomes of 1000 actinobacteria strains.</title>
        <authorList>
            <person name="Klenk H.-P."/>
        </authorList>
    </citation>
    <scope>NUCLEOTIDE SEQUENCE [LARGE SCALE GENOMIC DNA]</scope>
    <source>
        <strain evidence="1 2">DSM 43800</strain>
    </source>
</reference>
<dbReference type="Gene3D" id="3.30.300.20">
    <property type="match status" value="1"/>
</dbReference>
<proteinExistence type="predicted"/>